<accession>A0ABM5M4K5</accession>
<organism evidence="1 2">
    <name type="scientific">Bacillus atrophaeus (strain 1942)</name>
    <dbReference type="NCBI Taxonomy" id="720555"/>
    <lineage>
        <taxon>Bacteria</taxon>
        <taxon>Bacillati</taxon>
        <taxon>Bacillota</taxon>
        <taxon>Bacilli</taxon>
        <taxon>Bacillales</taxon>
        <taxon>Bacillaceae</taxon>
        <taxon>Bacillus</taxon>
    </lineage>
</organism>
<dbReference type="InterPro" id="IPR025072">
    <property type="entry name" value="Fur_reg_FbpA"/>
</dbReference>
<protein>
    <recommendedName>
        <fullName evidence="3">Fur-regulated basic protein FbpA</fullName>
    </recommendedName>
</protein>
<name>A0ABM5M4K5_BACA1</name>
<keyword evidence="2" id="KW-1185">Reference proteome</keyword>
<dbReference type="Pfam" id="PF13076">
    <property type="entry name" value="Fur_reg_FbpA"/>
    <property type="match status" value="1"/>
</dbReference>
<evidence type="ECO:0000313" key="2">
    <source>
        <dbReference type="Proteomes" id="UP000006867"/>
    </source>
</evidence>
<dbReference type="EMBL" id="CP002207">
    <property type="protein sequence ID" value="ADP35115.1"/>
    <property type="molecule type" value="Genomic_DNA"/>
</dbReference>
<evidence type="ECO:0000313" key="1">
    <source>
        <dbReference type="EMBL" id="ADP35115.1"/>
    </source>
</evidence>
<sequence>MAPQIRNAIEVRKKQLIHMLIQNGIYKKSERHLYELSLGELESEYKICQKGAGSCQNAK</sequence>
<evidence type="ECO:0008006" key="3">
    <source>
        <dbReference type="Google" id="ProtNLM"/>
    </source>
</evidence>
<gene>
    <name evidence="1" type="ordered locus">BATR1942_21000</name>
</gene>
<dbReference type="Proteomes" id="UP000006867">
    <property type="component" value="Chromosome"/>
</dbReference>
<proteinExistence type="predicted"/>
<reference evidence="1 2" key="1">
    <citation type="journal article" date="2011" name="Front. Microbiol.">
        <title>Genomic signatures of strain selection and enhancement in Bacillus atrophaeus var. globigii, a historical biowarfare simulant.</title>
        <authorList>
            <person name="Gibbons H.S."/>
            <person name="Broomall S.M."/>
            <person name="McNew L.A."/>
            <person name="Daligault H."/>
            <person name="Chapman C."/>
            <person name="Bruce D."/>
            <person name="Karavis M."/>
            <person name="Krepps M."/>
            <person name="McGregor P.A."/>
            <person name="Hong C."/>
            <person name="Park K.H."/>
            <person name="Akmal A."/>
            <person name="Feldman A."/>
            <person name="Lin J.S."/>
            <person name="Chang W.E."/>
            <person name="Higgs B.W."/>
            <person name="Demirev P."/>
            <person name="Lindquist J."/>
            <person name="Liem A."/>
            <person name="Fochler E."/>
            <person name="Read T.D."/>
            <person name="Tapia R."/>
            <person name="Johnson S."/>
            <person name="Bishop-Lilly K.A."/>
            <person name="Detter C."/>
            <person name="Han C."/>
            <person name="Sozhamannan S."/>
            <person name="Rosenzweig C.N."/>
            <person name="Skowronski E.W."/>
        </authorList>
    </citation>
    <scope>NUCLEOTIDE SEQUENCE [LARGE SCALE GENOMIC DNA]</scope>
    <source>
        <strain evidence="1 2">1942</strain>
    </source>
</reference>